<dbReference type="GO" id="GO:0016787">
    <property type="term" value="F:hydrolase activity"/>
    <property type="evidence" value="ECO:0007669"/>
    <property type="project" value="UniProtKB-KW"/>
</dbReference>
<dbReference type="InterPro" id="IPR011335">
    <property type="entry name" value="Restrct_endonuc-II-like"/>
</dbReference>
<dbReference type="InterPro" id="IPR037057">
    <property type="entry name" value="DNA_rep_MutH/T2_RE_sf"/>
</dbReference>
<keyword evidence="1" id="KW-0540">Nuclease</keyword>
<dbReference type="RefSeq" id="WP_154515720.1">
    <property type="nucleotide sequence ID" value="NZ_VUMT01000001.1"/>
</dbReference>
<accession>A0A6L5XUF9</accession>
<sequence>MENYSNKYDETDPISIETYAKNLIGKTFADICRQDDITKAMVVRETADYEVKHENKKRKGGLGELIEERFFHYQANNDARPDFDKAGVELKVTPYKQNKNGTLVAKERLILTMIDYFSVVNETFEDSHMWQKARLILLVYYLYQQEIKNRLDYRIGYVKLFAPPEQDIKIIKHDFEIIVEKIRNGKAHELSEGDTLYLGAAPKAATSKDRRKQPFSEELAKPRAFAFKNSYMTYVLNNYIIPGKNTYEPIIRGNAEESFEDYVVHKIDMYCNQTVTELCSTFHIEYQKKPKNLEAMLAYRMLGIKGNHAEEFEKANVVVKTIRIAKNKKIRQNMSFPTFKFKELVDEEWENSTFGNYLRETRFLFVVYKFDQQDELKLKGCQFWNIPYDDLESNVKVVWEKTQKVIREGLQIEKKNGKNYNNFPKASENPVCHVRPHAQNAKDTYELPDGRQYPKQCFWLNNSYILSQLDKSFIED</sequence>
<dbReference type="EMBL" id="VUMT01000001">
    <property type="protein sequence ID" value="MSS62405.1"/>
    <property type="molecule type" value="Genomic_DNA"/>
</dbReference>
<feature type="domain" description="DNA mismatch repair MutH/Type II restriction enzyme Sau3AI" evidence="4">
    <location>
        <begin position="73"/>
        <end position="174"/>
    </location>
</feature>
<evidence type="ECO:0000259" key="4">
    <source>
        <dbReference type="SMART" id="SM00927"/>
    </source>
</evidence>
<reference evidence="5 6" key="1">
    <citation type="submission" date="2019-08" db="EMBL/GenBank/DDBJ databases">
        <title>In-depth cultivation of the pig gut microbiome towards novel bacterial diversity and tailored functional studies.</title>
        <authorList>
            <person name="Wylensek D."/>
            <person name="Hitch T.C.A."/>
            <person name="Clavel T."/>
        </authorList>
    </citation>
    <scope>NUCLEOTIDE SEQUENCE [LARGE SCALE GENOMIC DNA]</scope>
    <source>
        <strain evidence="5 6">WCA-693-APC-MOT-I</strain>
    </source>
</reference>
<proteinExistence type="predicted"/>
<gene>
    <name evidence="5" type="ORF">FYJ58_00660</name>
</gene>
<dbReference type="Proteomes" id="UP000482209">
    <property type="component" value="Unassembled WGS sequence"/>
</dbReference>
<evidence type="ECO:0000256" key="3">
    <source>
        <dbReference type="ARBA" id="ARBA00022801"/>
    </source>
</evidence>
<dbReference type="NCBIfam" id="NF040973">
    <property type="entry name" value="restrict_Sau3AI"/>
    <property type="match status" value="1"/>
</dbReference>
<evidence type="ECO:0000256" key="1">
    <source>
        <dbReference type="ARBA" id="ARBA00022722"/>
    </source>
</evidence>
<dbReference type="CDD" id="cd22355">
    <property type="entry name" value="Sau3AI_C"/>
    <property type="match status" value="1"/>
</dbReference>
<keyword evidence="3" id="KW-0378">Hydrolase</keyword>
<evidence type="ECO:0000256" key="2">
    <source>
        <dbReference type="ARBA" id="ARBA00022759"/>
    </source>
</evidence>
<dbReference type="SMART" id="SM00927">
    <property type="entry name" value="MutH"/>
    <property type="match status" value="1"/>
</dbReference>
<dbReference type="GO" id="GO:0004519">
    <property type="term" value="F:endonuclease activity"/>
    <property type="evidence" value="ECO:0007669"/>
    <property type="project" value="UniProtKB-KW"/>
</dbReference>
<keyword evidence="6" id="KW-1185">Reference proteome</keyword>
<dbReference type="Pfam" id="PF02976">
    <property type="entry name" value="MutH"/>
    <property type="match status" value="1"/>
</dbReference>
<dbReference type="CDD" id="cd22356">
    <property type="entry name" value="Sau3AI_N-like"/>
    <property type="match status" value="1"/>
</dbReference>
<protein>
    <submittedName>
        <fullName evidence="5">Restriction endonuclease</fullName>
    </submittedName>
</protein>
<dbReference type="AlphaFoldDB" id="A0A6L5XUF9"/>
<evidence type="ECO:0000313" key="5">
    <source>
        <dbReference type="EMBL" id="MSS62405.1"/>
    </source>
</evidence>
<organism evidence="5 6">
    <name type="scientific">Velocimicrobium porci</name>
    <dbReference type="NCBI Taxonomy" id="2606634"/>
    <lineage>
        <taxon>Bacteria</taxon>
        <taxon>Bacillati</taxon>
        <taxon>Bacillota</taxon>
        <taxon>Clostridia</taxon>
        <taxon>Lachnospirales</taxon>
        <taxon>Lachnospiraceae</taxon>
        <taxon>Velocimicrobium</taxon>
    </lineage>
</organism>
<dbReference type="Gene3D" id="3.40.600.10">
    <property type="entry name" value="DNA mismatch repair MutH/Restriction endonuclease, type II"/>
    <property type="match status" value="2"/>
</dbReference>
<evidence type="ECO:0000313" key="6">
    <source>
        <dbReference type="Proteomes" id="UP000482209"/>
    </source>
</evidence>
<dbReference type="GO" id="GO:0003677">
    <property type="term" value="F:DNA binding"/>
    <property type="evidence" value="ECO:0007669"/>
    <property type="project" value="InterPro"/>
</dbReference>
<name>A0A6L5XUF9_9FIRM</name>
<keyword evidence="2 5" id="KW-0255">Endonuclease</keyword>
<dbReference type="SUPFAM" id="SSF52980">
    <property type="entry name" value="Restriction endonuclease-like"/>
    <property type="match status" value="2"/>
</dbReference>
<dbReference type="InterPro" id="IPR011337">
    <property type="entry name" value="DNA_rep_MutH/RE_typeII_Sau3AI"/>
</dbReference>
<comment type="caution">
    <text evidence="5">The sequence shown here is derived from an EMBL/GenBank/DDBJ whole genome shotgun (WGS) entry which is preliminary data.</text>
</comment>